<organism evidence="3 4">
    <name type="scientific">Prauserella flavalba</name>
    <dbReference type="NCBI Taxonomy" id="1477506"/>
    <lineage>
        <taxon>Bacteria</taxon>
        <taxon>Bacillati</taxon>
        <taxon>Actinomycetota</taxon>
        <taxon>Actinomycetes</taxon>
        <taxon>Pseudonocardiales</taxon>
        <taxon>Pseudonocardiaceae</taxon>
        <taxon>Prauserella</taxon>
    </lineage>
</organism>
<feature type="region of interest" description="Disordered" evidence="2">
    <location>
        <begin position="95"/>
        <end position="162"/>
    </location>
</feature>
<protein>
    <submittedName>
        <fullName evidence="3">Uncharacterized protein</fullName>
    </submittedName>
</protein>
<evidence type="ECO:0000256" key="1">
    <source>
        <dbReference type="ARBA" id="ARBA00023172"/>
    </source>
</evidence>
<dbReference type="GO" id="GO:0003690">
    <property type="term" value="F:double-stranded DNA binding"/>
    <property type="evidence" value="ECO:0007669"/>
    <property type="project" value="TreeGrafter"/>
</dbReference>
<evidence type="ECO:0000313" key="4">
    <source>
        <dbReference type="Proteomes" id="UP000247892"/>
    </source>
</evidence>
<sequence>MRGQVIMLDTMHWPGEVRTPGFPFLREDVDLRLAEVRAAANMIENLRGDCEPHRYTDDHAAALNALIEARIEGRDVVQPTAAVQDEGVAELLRALGASTRERADDDRERKSVRRARAAAGKAGTAKKRAKRASGRARSAPRSDHRAPLGSSTQNGCGVFTLP</sequence>
<keyword evidence="4" id="KW-1185">Reference proteome</keyword>
<dbReference type="RefSeq" id="WP_110342322.1">
    <property type="nucleotide sequence ID" value="NZ_MASU01000013.1"/>
</dbReference>
<feature type="compositionally biased region" description="Basic and acidic residues" evidence="2">
    <location>
        <begin position="99"/>
        <end position="109"/>
    </location>
</feature>
<dbReference type="EMBL" id="MASU01000013">
    <property type="protein sequence ID" value="PXY24258.1"/>
    <property type="molecule type" value="Genomic_DNA"/>
</dbReference>
<name>A0A318LGS1_9PSEU</name>
<dbReference type="SUPFAM" id="SSF100939">
    <property type="entry name" value="SPOC domain-like"/>
    <property type="match status" value="1"/>
</dbReference>
<evidence type="ECO:0000313" key="3">
    <source>
        <dbReference type="EMBL" id="PXY24258.1"/>
    </source>
</evidence>
<dbReference type="PANTHER" id="PTHR41251:SF1">
    <property type="entry name" value="NON-HOMOLOGOUS END JOINING PROTEIN KU"/>
    <property type="match status" value="1"/>
</dbReference>
<dbReference type="GO" id="GO:0006310">
    <property type="term" value="P:DNA recombination"/>
    <property type="evidence" value="ECO:0007669"/>
    <property type="project" value="UniProtKB-KW"/>
</dbReference>
<dbReference type="InterPro" id="IPR009187">
    <property type="entry name" value="Prok_Ku"/>
</dbReference>
<dbReference type="InterPro" id="IPR016194">
    <property type="entry name" value="SPOC-like_C_dom_sf"/>
</dbReference>
<comment type="caution">
    <text evidence="3">The sequence shown here is derived from an EMBL/GenBank/DDBJ whole genome shotgun (WGS) entry which is preliminary data.</text>
</comment>
<dbReference type="OrthoDB" id="9795084at2"/>
<proteinExistence type="predicted"/>
<gene>
    <name evidence="3" type="ORF">BA062_28950</name>
</gene>
<dbReference type="AlphaFoldDB" id="A0A318LGS1"/>
<reference evidence="3 4" key="1">
    <citation type="submission" date="2016-07" db="EMBL/GenBank/DDBJ databases">
        <title>Draft genome sequence of Prauserella sp. YIM 121212, isolated from alkaline soil.</title>
        <authorList>
            <person name="Ruckert C."/>
            <person name="Albersmeier A."/>
            <person name="Jiang C.-L."/>
            <person name="Jiang Y."/>
            <person name="Kalinowski J."/>
            <person name="Schneider O."/>
            <person name="Winkler A."/>
            <person name="Zotchev S.B."/>
        </authorList>
    </citation>
    <scope>NUCLEOTIDE SEQUENCE [LARGE SCALE GENOMIC DNA]</scope>
    <source>
        <strain evidence="3 4">YIM 121212</strain>
    </source>
</reference>
<dbReference type="PANTHER" id="PTHR41251">
    <property type="entry name" value="NON-HOMOLOGOUS END JOINING PROTEIN KU"/>
    <property type="match status" value="1"/>
</dbReference>
<accession>A0A318LGS1</accession>
<evidence type="ECO:0000256" key="2">
    <source>
        <dbReference type="SAM" id="MobiDB-lite"/>
    </source>
</evidence>
<keyword evidence="1" id="KW-0233">DNA recombination</keyword>
<feature type="compositionally biased region" description="Basic residues" evidence="2">
    <location>
        <begin position="124"/>
        <end position="134"/>
    </location>
</feature>
<dbReference type="Proteomes" id="UP000247892">
    <property type="component" value="Unassembled WGS sequence"/>
</dbReference>